<dbReference type="AlphaFoldDB" id="C4YFM6"/>
<reference evidence="1 2" key="1">
    <citation type="journal article" date="2009" name="Nature">
        <title>Evolution of pathogenicity and sexual reproduction in eight Candida genomes.</title>
        <authorList>
            <person name="Butler G."/>
            <person name="Rasmussen M.D."/>
            <person name="Lin M.F."/>
            <person name="Santos M.A."/>
            <person name="Sakthikumar S."/>
            <person name="Munro C.A."/>
            <person name="Rheinbay E."/>
            <person name="Grabherr M."/>
            <person name="Forche A."/>
            <person name="Reedy J.L."/>
            <person name="Agrafioti I."/>
            <person name="Arnaud M.B."/>
            <person name="Bates S."/>
            <person name="Brown A.J."/>
            <person name="Brunke S."/>
            <person name="Costanzo M.C."/>
            <person name="Fitzpatrick D.A."/>
            <person name="de Groot P.W."/>
            <person name="Harris D."/>
            <person name="Hoyer L.L."/>
            <person name="Hube B."/>
            <person name="Klis F.M."/>
            <person name="Kodira C."/>
            <person name="Lennard N."/>
            <person name="Logue M.E."/>
            <person name="Martin R."/>
            <person name="Neiman A.M."/>
            <person name="Nikolaou E."/>
            <person name="Quail M.A."/>
            <person name="Quinn J."/>
            <person name="Santos M.C."/>
            <person name="Schmitzberger F.F."/>
            <person name="Sherlock G."/>
            <person name="Shah P."/>
            <person name="Silverstein K.A."/>
            <person name="Skrzypek M.S."/>
            <person name="Soll D."/>
            <person name="Staggs R."/>
            <person name="Stansfield I."/>
            <person name="Stumpf M.P."/>
            <person name="Sudbery P.E."/>
            <person name="Srikantha T."/>
            <person name="Zeng Q."/>
            <person name="Berman J."/>
            <person name="Berriman M."/>
            <person name="Heitman J."/>
            <person name="Gow N.A."/>
            <person name="Lorenz M.C."/>
            <person name="Birren B.W."/>
            <person name="Kellis M."/>
            <person name="Cuomo C.A."/>
        </authorList>
    </citation>
    <scope>NUCLEOTIDE SEQUENCE [LARGE SCALE GENOMIC DNA]</scope>
    <source>
        <strain evidence="1 2">WO-1</strain>
    </source>
</reference>
<dbReference type="OrthoDB" id="4076669at2759"/>
<accession>C4YFM6</accession>
<dbReference type="Pfam" id="PF11055">
    <property type="entry name" value="Gsf2"/>
    <property type="match status" value="1"/>
</dbReference>
<dbReference type="EMBL" id="CH672346">
    <property type="protein sequence ID" value="EEQ43107.1"/>
    <property type="molecule type" value="Genomic_DNA"/>
</dbReference>
<name>C4YFM6_CANAW</name>
<evidence type="ECO:0000313" key="2">
    <source>
        <dbReference type="Proteomes" id="UP000001429"/>
    </source>
</evidence>
<dbReference type="HOGENOM" id="CLU_3019795_0_0_1"/>
<organism evidence="1 2">
    <name type="scientific">Candida albicans (strain WO-1)</name>
    <name type="common">Yeast</name>
    <dbReference type="NCBI Taxonomy" id="294748"/>
    <lineage>
        <taxon>Eukaryota</taxon>
        <taxon>Fungi</taxon>
        <taxon>Dikarya</taxon>
        <taxon>Ascomycota</taxon>
        <taxon>Saccharomycotina</taxon>
        <taxon>Pichiomycetes</taxon>
        <taxon>Debaryomycetaceae</taxon>
        <taxon>Candida/Lodderomyces clade</taxon>
        <taxon>Candida</taxon>
    </lineage>
</organism>
<evidence type="ECO:0000313" key="1">
    <source>
        <dbReference type="EMBL" id="EEQ43107.1"/>
    </source>
</evidence>
<dbReference type="VEuPathDB" id="FungiDB:CAWG_01344"/>
<proteinExistence type="predicted"/>
<dbReference type="Proteomes" id="UP000001429">
    <property type="component" value="Chromosome 1"/>
</dbReference>
<sequence>LATNAENKEGSELAQLIKQYRRYGLLVSDQRIKTVVRARKGETDEEKPKVEEVVEE</sequence>
<keyword evidence="2" id="KW-1185">Reference proteome</keyword>
<dbReference type="PaxDb" id="5476-C4YFM6"/>
<gene>
    <name evidence="1" type="ORF">CAWG_01344</name>
</gene>
<dbReference type="InterPro" id="IPR022757">
    <property type="entry name" value="Gsf2"/>
</dbReference>
<feature type="non-terminal residue" evidence="1">
    <location>
        <position position="1"/>
    </location>
</feature>
<protein>
    <submittedName>
        <fullName evidence="1">Uncharacterized protein</fullName>
    </submittedName>
</protein>